<dbReference type="EMBL" id="EAAA01001720">
    <property type="status" value="NOT_ANNOTATED_CDS"/>
    <property type="molecule type" value="Genomic_DNA"/>
</dbReference>
<reference evidence="3" key="2">
    <citation type="journal article" date="2008" name="Genome Biol.">
        <title>Improved genome assembly and evidence-based global gene model set for the chordate Ciona intestinalis: new insight into intron and operon populations.</title>
        <authorList>
            <person name="Satou Y."/>
            <person name="Mineta K."/>
            <person name="Ogasawara M."/>
            <person name="Sasakura Y."/>
            <person name="Shoguchi E."/>
            <person name="Ueno K."/>
            <person name="Yamada L."/>
            <person name="Matsumoto J."/>
            <person name="Wasserscheid J."/>
            <person name="Dewar K."/>
            <person name="Wiley G.B."/>
            <person name="Macmil S.L."/>
            <person name="Roe B.A."/>
            <person name="Zeller R.W."/>
            <person name="Hastings K.E."/>
            <person name="Lemaire P."/>
            <person name="Lindquist E."/>
            <person name="Endo T."/>
            <person name="Hotta K."/>
            <person name="Inaba K."/>
        </authorList>
    </citation>
    <scope>NUCLEOTIDE SEQUENCE [LARGE SCALE GENOMIC DNA]</scope>
    <source>
        <strain evidence="3">wild type</strain>
    </source>
</reference>
<dbReference type="KEGG" id="cin:100177688"/>
<accession>A0A1W2W160</accession>
<evidence type="ECO:0000313" key="3">
    <source>
        <dbReference type="Ensembl" id="ENSCINP00000011620.3"/>
    </source>
</evidence>
<proteinExistence type="predicted"/>
<dbReference type="GO" id="GO:0045162">
    <property type="term" value="P:clustering of voltage-gated sodium channels"/>
    <property type="evidence" value="ECO:0007669"/>
    <property type="project" value="InterPro"/>
</dbReference>
<dbReference type="Ensembl" id="ENSCINT00000011620.3">
    <property type="protein sequence ID" value="ENSCINP00000011620.3"/>
    <property type="gene ID" value="ENSCING00000005606.3"/>
</dbReference>
<name>F7ATV0_CIOIN</name>
<feature type="coiled-coil region" evidence="1">
    <location>
        <begin position="67"/>
        <end position="153"/>
    </location>
</feature>
<dbReference type="PANTHER" id="PTHR35970:SF1">
    <property type="entry name" value="SODIUM CHANNEL AND CLATHRIN LINKER 1"/>
    <property type="match status" value="1"/>
</dbReference>
<dbReference type="PANTHER" id="PTHR35970">
    <property type="entry name" value="SODIUM CHANNEL AND CLATHRIN LINKER 1"/>
    <property type="match status" value="1"/>
</dbReference>
<evidence type="ECO:0000313" key="4">
    <source>
        <dbReference type="Proteomes" id="UP000008144"/>
    </source>
</evidence>
<keyword evidence="4" id="KW-1185">Reference proteome</keyword>
<evidence type="ECO:0000256" key="2">
    <source>
        <dbReference type="SAM" id="MobiDB-lite"/>
    </source>
</evidence>
<evidence type="ECO:0000256" key="1">
    <source>
        <dbReference type="SAM" id="Coils"/>
    </source>
</evidence>
<dbReference type="AlphaFoldDB" id="F7ATV0"/>
<protein>
    <submittedName>
        <fullName evidence="3">Sodium channel and clathrin linker 1</fullName>
    </submittedName>
</protein>
<accession>F7ATV0</accession>
<organism evidence="3 4">
    <name type="scientific">Ciona intestinalis</name>
    <name type="common">Transparent sea squirt</name>
    <name type="synonym">Ascidia intestinalis</name>
    <dbReference type="NCBI Taxonomy" id="7719"/>
    <lineage>
        <taxon>Eukaryota</taxon>
        <taxon>Metazoa</taxon>
        <taxon>Chordata</taxon>
        <taxon>Tunicata</taxon>
        <taxon>Ascidiacea</taxon>
        <taxon>Phlebobranchia</taxon>
        <taxon>Cionidae</taxon>
        <taxon>Ciona</taxon>
    </lineage>
</organism>
<reference evidence="3" key="4">
    <citation type="submission" date="2025-09" db="UniProtKB">
        <authorList>
            <consortium name="Ensembl"/>
        </authorList>
    </citation>
    <scope>IDENTIFICATION</scope>
</reference>
<dbReference type="HOGENOM" id="CLU_025503_0_0_1"/>
<dbReference type="OrthoDB" id="551053at2759"/>
<dbReference type="Proteomes" id="UP000008144">
    <property type="component" value="Chromosome 3"/>
</dbReference>
<feature type="coiled-coil region" evidence="1">
    <location>
        <begin position="252"/>
        <end position="321"/>
    </location>
</feature>
<feature type="compositionally biased region" description="Basic and acidic residues" evidence="2">
    <location>
        <begin position="434"/>
        <end position="445"/>
    </location>
</feature>
<reference evidence="3" key="3">
    <citation type="submission" date="2025-08" db="UniProtKB">
        <authorList>
            <consortium name="Ensembl"/>
        </authorList>
    </citation>
    <scope>IDENTIFICATION</scope>
</reference>
<dbReference type="InterPro" id="IPR038911">
    <property type="entry name" value="SCLT1"/>
</dbReference>
<dbReference type="GeneTree" id="ENSGT00730000111168"/>
<gene>
    <name evidence="3" type="primary">LOC100177688</name>
</gene>
<feature type="region of interest" description="Disordered" evidence="2">
    <location>
        <begin position="425"/>
        <end position="445"/>
    </location>
</feature>
<dbReference type="RefSeq" id="XP_002120569.1">
    <property type="nucleotide sequence ID" value="XM_002120533.2"/>
</dbReference>
<dbReference type="GeneID" id="100177688"/>
<keyword evidence="1" id="KW-0175">Coiled coil</keyword>
<reference evidence="4" key="1">
    <citation type="journal article" date="2002" name="Science">
        <title>The draft genome of Ciona intestinalis: insights into chordate and vertebrate origins.</title>
        <authorList>
            <person name="Dehal P."/>
            <person name="Satou Y."/>
            <person name="Campbell R.K."/>
            <person name="Chapman J."/>
            <person name="Degnan B."/>
            <person name="De Tomaso A."/>
            <person name="Davidson B."/>
            <person name="Di Gregorio A."/>
            <person name="Gelpke M."/>
            <person name="Goodstein D.M."/>
            <person name="Harafuji N."/>
            <person name="Hastings K.E."/>
            <person name="Ho I."/>
            <person name="Hotta K."/>
            <person name="Huang W."/>
            <person name="Kawashima T."/>
            <person name="Lemaire P."/>
            <person name="Martinez D."/>
            <person name="Meinertzhagen I.A."/>
            <person name="Necula S."/>
            <person name="Nonaka M."/>
            <person name="Putnam N."/>
            <person name="Rash S."/>
            <person name="Saiga H."/>
            <person name="Satake M."/>
            <person name="Terry A."/>
            <person name="Yamada L."/>
            <person name="Wang H.G."/>
            <person name="Awazu S."/>
            <person name="Azumi K."/>
            <person name="Boore J."/>
            <person name="Branno M."/>
            <person name="Chin-Bow S."/>
            <person name="DeSantis R."/>
            <person name="Doyle S."/>
            <person name="Francino P."/>
            <person name="Keys D.N."/>
            <person name="Haga S."/>
            <person name="Hayashi H."/>
            <person name="Hino K."/>
            <person name="Imai K.S."/>
            <person name="Inaba K."/>
            <person name="Kano S."/>
            <person name="Kobayashi K."/>
            <person name="Kobayashi M."/>
            <person name="Lee B.I."/>
            <person name="Makabe K.W."/>
            <person name="Manohar C."/>
            <person name="Matassi G."/>
            <person name="Medina M."/>
            <person name="Mochizuki Y."/>
            <person name="Mount S."/>
            <person name="Morishita T."/>
            <person name="Miura S."/>
            <person name="Nakayama A."/>
            <person name="Nishizaka S."/>
            <person name="Nomoto H."/>
            <person name="Ohta F."/>
            <person name="Oishi K."/>
            <person name="Rigoutsos I."/>
            <person name="Sano M."/>
            <person name="Sasaki A."/>
            <person name="Sasakura Y."/>
            <person name="Shoguchi E."/>
            <person name="Shin-i T."/>
            <person name="Spagnuolo A."/>
            <person name="Stainier D."/>
            <person name="Suzuki M.M."/>
            <person name="Tassy O."/>
            <person name="Takatori N."/>
            <person name="Tokuoka M."/>
            <person name="Yagi K."/>
            <person name="Yoshizaki F."/>
            <person name="Wada S."/>
            <person name="Zhang C."/>
            <person name="Hyatt P.D."/>
            <person name="Larimer F."/>
            <person name="Detter C."/>
            <person name="Doggett N."/>
            <person name="Glavina T."/>
            <person name="Hawkins T."/>
            <person name="Richardson P."/>
            <person name="Lucas S."/>
            <person name="Kohara Y."/>
            <person name="Levine M."/>
            <person name="Satoh N."/>
            <person name="Rokhsar D.S."/>
        </authorList>
    </citation>
    <scope>NUCLEOTIDE SEQUENCE [LARGE SCALE GENOMIC DNA]</scope>
</reference>
<sequence>MEDSDRNSSALNELVFLRQTVHRLNAVLSKYQGADALNPNTDQLLTGLDEGLSAPWLTDPSLLSPLIQEYETHLANLVAQLSQITEQNNESADKLKVITEENERLHAELNEVVQQQLQAADGLDSPIQDDLLLKNLQSQLELVTAEKDAAIEMNKETIKHLDRVRQERAKEEAHAKAREKIFHETKEMNEKLTDANLQMQLTIGGYLKENQEYIVATTQQASELKSCHEQLRQSKQLVRDATLKGEKSKIEIDSLKSRIKHLDDEKTKFEHKCKNQFIENQQLETVLAEVESKFAQALQSNTELQSQVDSLKIHVRALEKTNSEVDAKEMNYLMQIRESAQRLDDAVLERDAAIVREKQKEEALQNSSAAMEILVHEVGERVAREVEKVKGHSNAQIQRLMNEIETMELEITNLRSEVARAKRAKRDVEEEMDSLSRQRQETREDGRIEEYQRRTLIAERAKDDAMITVQKLQDEIKRAKIETEDDRLRLLSLNQGLDQRVRRLQREMEESQHERLHLTETVNQQKQDVQRLKEEARLARLNAVKEFSVSRDSLQREKKQLEIKLKNSDVTSREGMRQLHKMLADQQRITARWKEESNSACERYEEKVHDLKSQLSQNRRRCDDLTNKLKQGPKPTSIPIEKIHHLEESNRQLRAKLHETEYKLLSATQAISEQQGHRNRMTMRDLS</sequence>